<evidence type="ECO:0000256" key="1">
    <source>
        <dbReference type="ARBA" id="ARBA00004123"/>
    </source>
</evidence>
<evidence type="ECO:0000259" key="7">
    <source>
        <dbReference type="Pfam" id="PF17682"/>
    </source>
</evidence>
<dbReference type="OMA" id="PWRNTYI"/>
<dbReference type="HOGENOM" id="CLU_020038_0_0_1"/>
<dbReference type="AlphaFoldDB" id="G8JS10"/>
<keyword evidence="2" id="KW-0238">DNA-binding</keyword>
<dbReference type="GO" id="GO:0008301">
    <property type="term" value="F:DNA binding, bending"/>
    <property type="evidence" value="ECO:0007669"/>
    <property type="project" value="EnsemblFungi"/>
</dbReference>
<dbReference type="InterPro" id="IPR042536">
    <property type="entry name" value="TFIIIC_tauA_Sfc1"/>
</dbReference>
<dbReference type="GO" id="GO:0005634">
    <property type="term" value="C:nucleus"/>
    <property type="evidence" value="ECO:0007669"/>
    <property type="project" value="UniProtKB-SubCell"/>
</dbReference>
<feature type="domain" description="Transcription factor IIIC subunit Tfc1/Sfc1 triple barrel" evidence="7">
    <location>
        <begin position="33"/>
        <end position="160"/>
    </location>
</feature>
<dbReference type="KEGG" id="erc:Ecym_3444"/>
<dbReference type="InParanoid" id="G8JS10"/>
<gene>
    <name evidence="8" type="ordered locus">Ecym_3444</name>
</gene>
<dbReference type="eggNOG" id="KOG2473">
    <property type="taxonomic scope" value="Eukaryota"/>
</dbReference>
<dbReference type="GO" id="GO:0001003">
    <property type="term" value="F:RNA polymerase III type 2 promoter sequence-specific DNA binding"/>
    <property type="evidence" value="ECO:0007669"/>
    <property type="project" value="EnsemblFungi"/>
</dbReference>
<dbReference type="InterPro" id="IPR041499">
    <property type="entry name" value="Tfc1/Sfc1_N"/>
</dbReference>
<keyword evidence="3" id="KW-0804">Transcription</keyword>
<dbReference type="Pfam" id="PF17682">
    <property type="entry name" value="Tau95_N"/>
    <property type="match status" value="1"/>
</dbReference>
<dbReference type="InterPro" id="IPR040454">
    <property type="entry name" value="TF_IIIC_Tfc1/Sfc1"/>
</dbReference>
<proteinExistence type="predicted"/>
<dbReference type="STRING" id="931890.G8JS10"/>
<dbReference type="RefSeq" id="XP_003645746.1">
    <property type="nucleotide sequence ID" value="XM_003645698.1"/>
</dbReference>
<dbReference type="FunFam" id="3.30.200.160:FF:000005">
    <property type="entry name" value="TFC1-like protein"/>
    <property type="match status" value="1"/>
</dbReference>
<dbReference type="GO" id="GO:0006384">
    <property type="term" value="P:transcription initiation at RNA polymerase III promoter"/>
    <property type="evidence" value="ECO:0007669"/>
    <property type="project" value="InterPro"/>
</dbReference>
<evidence type="ECO:0000256" key="5">
    <source>
        <dbReference type="SAM" id="MobiDB-lite"/>
    </source>
</evidence>
<accession>G8JS10</accession>
<dbReference type="PANTHER" id="PTHR13230">
    <property type="entry name" value="GENERAL TRANSCRIPTION FACTOR IIIC, POLYPEPTIDE 5"/>
    <property type="match status" value="1"/>
</dbReference>
<feature type="region of interest" description="Disordered" evidence="5">
    <location>
        <begin position="1"/>
        <end position="20"/>
    </location>
</feature>
<evidence type="ECO:0000313" key="8">
    <source>
        <dbReference type="EMBL" id="AET38929.1"/>
    </source>
</evidence>
<evidence type="ECO:0000259" key="6">
    <source>
        <dbReference type="Pfam" id="PF09734"/>
    </source>
</evidence>
<evidence type="ECO:0000256" key="4">
    <source>
        <dbReference type="ARBA" id="ARBA00023242"/>
    </source>
</evidence>
<dbReference type="PANTHER" id="PTHR13230:SF5">
    <property type="entry name" value="GENERAL TRANSCRIPTION FACTOR 3C POLYPEPTIDE 5"/>
    <property type="match status" value="1"/>
</dbReference>
<dbReference type="Pfam" id="PF09734">
    <property type="entry name" value="Tau95"/>
    <property type="match status" value="1"/>
</dbReference>
<dbReference type="GO" id="GO:0042791">
    <property type="term" value="P:5S class rRNA transcription by RNA polymerase III"/>
    <property type="evidence" value="ECO:0007669"/>
    <property type="project" value="EnsemblFungi"/>
</dbReference>
<dbReference type="Proteomes" id="UP000006790">
    <property type="component" value="Chromosome 3"/>
</dbReference>
<dbReference type="OrthoDB" id="5598268at2759"/>
<keyword evidence="4" id="KW-0539">Nucleus</keyword>
<evidence type="ECO:0000256" key="2">
    <source>
        <dbReference type="ARBA" id="ARBA00023125"/>
    </source>
</evidence>
<dbReference type="GO" id="GO:0000127">
    <property type="term" value="C:transcription factor TFIIIC complex"/>
    <property type="evidence" value="ECO:0007669"/>
    <property type="project" value="EnsemblFungi"/>
</dbReference>
<organism evidence="8 9">
    <name type="scientific">Eremothecium cymbalariae (strain CBS 270.75 / DBVPG 7215 / KCTC 17166 / NRRL Y-17582)</name>
    <name type="common">Yeast</name>
    <dbReference type="NCBI Taxonomy" id="931890"/>
    <lineage>
        <taxon>Eukaryota</taxon>
        <taxon>Fungi</taxon>
        <taxon>Dikarya</taxon>
        <taxon>Ascomycota</taxon>
        <taxon>Saccharomycotina</taxon>
        <taxon>Saccharomycetes</taxon>
        <taxon>Saccharomycetales</taxon>
        <taxon>Saccharomycetaceae</taxon>
        <taxon>Eremothecium</taxon>
    </lineage>
</organism>
<dbReference type="Gene3D" id="3.30.200.160">
    <property type="entry name" value="TFIIIC, subcomplex tauA, subunit Sfc1, barrel domain"/>
    <property type="match status" value="1"/>
</dbReference>
<dbReference type="EMBL" id="CP002499">
    <property type="protein sequence ID" value="AET38929.1"/>
    <property type="molecule type" value="Genomic_DNA"/>
</dbReference>
<comment type="subcellular location">
    <subcellularLocation>
        <location evidence="1">Nucleus</location>
    </subcellularLocation>
</comment>
<name>G8JS10_ERECY</name>
<protein>
    <recommendedName>
        <fullName evidence="10">Transcription factor IIIC subunit 5 HTH domain-containing protein</fullName>
    </recommendedName>
</protein>
<feature type="domain" description="Transcription factor IIIC subunit 5 HTH" evidence="6">
    <location>
        <begin position="220"/>
        <end position="383"/>
    </location>
</feature>
<feature type="region of interest" description="Disordered" evidence="5">
    <location>
        <begin position="545"/>
        <end position="572"/>
    </location>
</feature>
<evidence type="ECO:0000313" key="9">
    <source>
        <dbReference type="Proteomes" id="UP000006790"/>
    </source>
</evidence>
<evidence type="ECO:0008006" key="10">
    <source>
        <dbReference type="Google" id="ProtNLM"/>
    </source>
</evidence>
<dbReference type="FunCoup" id="G8JS10">
    <property type="interactions" value="47"/>
</dbReference>
<keyword evidence="9" id="KW-1185">Reference proteome</keyword>
<feature type="compositionally biased region" description="Acidic residues" evidence="5">
    <location>
        <begin position="545"/>
        <end position="554"/>
    </location>
</feature>
<dbReference type="InterPro" id="IPR019136">
    <property type="entry name" value="TF_IIIC_su-5_HTH"/>
</dbReference>
<reference evidence="9" key="1">
    <citation type="journal article" date="2012" name="G3 (Bethesda)">
        <title>Pichia sorbitophila, an interspecies yeast hybrid reveals early steps of genome resolution following polyploidization.</title>
        <authorList>
            <person name="Leh Louis V."/>
            <person name="Despons L."/>
            <person name="Friedrich A."/>
            <person name="Martin T."/>
            <person name="Durrens P."/>
            <person name="Casaregola S."/>
            <person name="Neuveglise C."/>
            <person name="Fairhead C."/>
            <person name="Marck C."/>
            <person name="Cruz J.A."/>
            <person name="Straub M.L."/>
            <person name="Kugler V."/>
            <person name="Sacerdot C."/>
            <person name="Uzunov Z."/>
            <person name="Thierry A."/>
            <person name="Weiss S."/>
            <person name="Bleykasten C."/>
            <person name="De Montigny J."/>
            <person name="Jacques N."/>
            <person name="Jung P."/>
            <person name="Lemaire M."/>
            <person name="Mallet S."/>
            <person name="Morel G."/>
            <person name="Richard G.F."/>
            <person name="Sarkar A."/>
            <person name="Savel G."/>
            <person name="Schacherer J."/>
            <person name="Seret M.L."/>
            <person name="Talla E."/>
            <person name="Samson G."/>
            <person name="Jubin C."/>
            <person name="Poulain J."/>
            <person name="Vacherie B."/>
            <person name="Barbe V."/>
            <person name="Pelletier E."/>
            <person name="Sherman D.J."/>
            <person name="Westhof E."/>
            <person name="Weissenbach J."/>
            <person name="Baret P.V."/>
            <person name="Wincker P."/>
            <person name="Gaillardin C."/>
            <person name="Dujon B."/>
            <person name="Souciet J.L."/>
        </authorList>
    </citation>
    <scope>NUCLEOTIDE SEQUENCE [LARGE SCALE GENOMIC DNA]</scope>
    <source>
        <strain evidence="9">CBS 270.75 / DBVPG 7215 / KCTC 17166 / NRRL Y-17582</strain>
    </source>
</reference>
<dbReference type="GeneID" id="11469015"/>
<sequence>MSEEITRTRSTTPTDIPGPYAKEFTLDLPRIPSLELPLKVSPAQESIEKAIKMCGGLQNVKASISSHSDADYDLEMYLNEGKNQDGSKVFFNEHPIIGKRVPQRDESVIMKITLPKGTLYKSQGDIRKAIASVCPSQMKAVPVAIIDNTVKFREMSDFQVRLDNVPSANDFKNSFGTLNWDNFKEYVKNIPDYDTRPFENMNNVVLDRSVKCPSSEFQLPPIPRFSMVSLPFIYKYNSNPYAMKTSTGESRVLGTYIKNYQQFVHDFSADTKIPETPHPELVKQYELAKKTKVYPGSKNDSKFYEKLEQCLLILTKLFETRHVWIKRHIDGIISQDLHSVLKIALALVSYRFTKGPWRNTYIKLGMDPRSSNIYAKYQTEYFKIEGKLLRNPAVRRNVPNPPEKFFQTDTPNDVDSRFRFNGKQIPWYLMLQIDLLIDEPNIKEIYDKAQYLETPSELTGWFTELDLAKIRKIVKYELGCMVQGNYEFNEHKLKYFKVMLYVKESFLNKDVDDATNVDELYSAKNDDDDDDNGVETGEIDDAVLEAEEEEDDEMVNQKPYSTIDGSEDQDDFNMKTATFKDIIDRIEKHDPDTAKYLSKKLDGFVQETEL</sequence>
<dbReference type="GO" id="GO:0001002">
    <property type="term" value="F:RNA polymerase III type 1 promoter sequence-specific DNA binding"/>
    <property type="evidence" value="ECO:0007669"/>
    <property type="project" value="EnsemblFungi"/>
</dbReference>
<evidence type="ECO:0000256" key="3">
    <source>
        <dbReference type="ARBA" id="ARBA00023163"/>
    </source>
</evidence>